<reference evidence="2" key="1">
    <citation type="journal article" date="2019" name="MBio">
        <title>Virus Genomes from Deep Sea Sediments Expand the Ocean Megavirome and Support Independent Origins of Viral Gigantism.</title>
        <authorList>
            <person name="Backstrom D."/>
            <person name="Yutin N."/>
            <person name="Jorgensen S.L."/>
            <person name="Dharamshi J."/>
            <person name="Homa F."/>
            <person name="Zaremba-Niedwiedzka K."/>
            <person name="Spang A."/>
            <person name="Wolf Y.I."/>
            <person name="Koonin E.V."/>
            <person name="Ettema T.J."/>
        </authorList>
    </citation>
    <scope>NUCLEOTIDE SEQUENCE</scope>
</reference>
<dbReference type="InterPro" id="IPR001810">
    <property type="entry name" value="F-box_dom"/>
</dbReference>
<sequence length="377" mass="45051">MLPKDLLRNVSLYLSIKETALILKVNSRFNTIIGSTWKRKIMIEFGLETMYNLTWKETAKFLTKVKMINMKKKWIDGRTYEELLRDSLNYEHYFDDLRFKYSAILNCKHNPNTIEIDRDPKQKDATKYRRVITKEFSIMSRVYDIIKSTRGISTLSIEHKYSSSAFDWYGYDDPSGSPKIKLLIDPMIFVMRFSYMNMHDTLRRYVYCEDKNKKSGESIDINSMWIWDLTYKDLLDLGAQFGGEFFYNIDFHARFFYSCYHRKKCDCTYLEQYINKLQRDLEENKYEEYIAMNIKKKVITHEFKVIALAVIDREGIHARESQNFFGQKLADDKKSMNNEISRLIDPMFYVMSYESINKVHVNNLFEDVMANHKKCSQ</sequence>
<evidence type="ECO:0000313" key="2">
    <source>
        <dbReference type="EMBL" id="QBK93212.1"/>
    </source>
</evidence>
<dbReference type="PROSITE" id="PS50181">
    <property type="entry name" value="FBOX"/>
    <property type="match status" value="1"/>
</dbReference>
<feature type="domain" description="F-box" evidence="1">
    <location>
        <begin position="1"/>
        <end position="40"/>
    </location>
</feature>
<evidence type="ECO:0000259" key="1">
    <source>
        <dbReference type="PROSITE" id="PS50181"/>
    </source>
</evidence>
<organism evidence="2">
    <name type="scientific">Pithovirus LCPAC403</name>
    <dbReference type="NCBI Taxonomy" id="2506596"/>
    <lineage>
        <taxon>Viruses</taxon>
        <taxon>Pithoviruses</taxon>
    </lineage>
</organism>
<dbReference type="EMBL" id="MK500591">
    <property type="protein sequence ID" value="QBK93212.1"/>
    <property type="molecule type" value="Genomic_DNA"/>
</dbReference>
<accession>A0A481ZD05</accession>
<proteinExistence type="predicted"/>
<protein>
    <recommendedName>
        <fullName evidence="1">F-box domain-containing protein</fullName>
    </recommendedName>
</protein>
<gene>
    <name evidence="2" type="ORF">LCPAC403_03460</name>
</gene>
<name>A0A481ZD05_9VIRU</name>